<keyword evidence="1" id="KW-1133">Transmembrane helix</keyword>
<evidence type="ECO:0000256" key="1">
    <source>
        <dbReference type="SAM" id="Phobius"/>
    </source>
</evidence>
<dbReference type="EMBL" id="JBHTJV010000025">
    <property type="protein sequence ID" value="MFD0917707.1"/>
    <property type="molecule type" value="Genomic_DNA"/>
</dbReference>
<keyword evidence="1" id="KW-0812">Transmembrane</keyword>
<comment type="caution">
    <text evidence="3">The sequence shown here is derived from an EMBL/GenBank/DDBJ whole genome shotgun (WGS) entry which is preliminary data.</text>
</comment>
<keyword evidence="1" id="KW-0472">Membrane</keyword>
<dbReference type="Proteomes" id="UP001597101">
    <property type="component" value="Unassembled WGS sequence"/>
</dbReference>
<reference evidence="4" key="1">
    <citation type="journal article" date="2019" name="Int. J. Syst. Evol. Microbiol.">
        <title>The Global Catalogue of Microorganisms (GCM) 10K type strain sequencing project: providing services to taxonomists for standard genome sequencing and annotation.</title>
        <authorList>
            <consortium name="The Broad Institute Genomics Platform"/>
            <consortium name="The Broad Institute Genome Sequencing Center for Infectious Disease"/>
            <person name="Wu L."/>
            <person name="Ma J."/>
        </authorList>
    </citation>
    <scope>NUCLEOTIDE SEQUENCE [LARGE SCALE GENOMIC DNA]</scope>
    <source>
        <strain evidence="4">CCUG 60023</strain>
    </source>
</reference>
<dbReference type="EC" id="1.14.19.-" evidence="3"/>
<protein>
    <submittedName>
        <fullName evidence="3">Fatty acid desaturase</fullName>
        <ecNumber evidence="3">1.14.19.-</ecNumber>
    </submittedName>
</protein>
<evidence type="ECO:0000313" key="4">
    <source>
        <dbReference type="Proteomes" id="UP001597101"/>
    </source>
</evidence>
<feature type="domain" description="Fatty acid desaturase" evidence="2">
    <location>
        <begin position="39"/>
        <end position="271"/>
    </location>
</feature>
<sequence>MQDMRQDFFKNIEWQTIGLMAACYGLWLLAGLSWQTGFWWLGLIVLPIVAAFHTSLQHETIHGHPTGQRVIDESLVSLPLAGVFPYRRYRDLHLKHHNDMNLTDPYEDPESYFWPVQHYQAMRPVMKWLFAANNTFVGRLVIGPALTIIGFSRTEIARLRANERGVRRAWALHVPGILAVAAIVTFVFGMPLWAYALGVVYPALALTAMRSYAEHQAAENVGARSAIVETVPPLALLYLNNNLHIVHHANPSVAWYNLPSLYRERRAQFLAANENTLFHGYSEIARRFAFRVKQPVDHPFLHRNPTRRDTMATE</sequence>
<dbReference type="InterPro" id="IPR005804">
    <property type="entry name" value="FA_desaturase_dom"/>
</dbReference>
<organism evidence="3 4">
    <name type="scientific">Pseudahrensia aquimaris</name>
    <dbReference type="NCBI Taxonomy" id="744461"/>
    <lineage>
        <taxon>Bacteria</taxon>
        <taxon>Pseudomonadati</taxon>
        <taxon>Pseudomonadota</taxon>
        <taxon>Alphaproteobacteria</taxon>
        <taxon>Hyphomicrobiales</taxon>
        <taxon>Ahrensiaceae</taxon>
        <taxon>Pseudahrensia</taxon>
    </lineage>
</organism>
<accession>A0ABW3FJ97</accession>
<evidence type="ECO:0000259" key="2">
    <source>
        <dbReference type="Pfam" id="PF00487"/>
    </source>
</evidence>
<evidence type="ECO:0000313" key="3">
    <source>
        <dbReference type="EMBL" id="MFD0917707.1"/>
    </source>
</evidence>
<feature type="transmembrane region" description="Helical" evidence="1">
    <location>
        <begin position="169"/>
        <end position="188"/>
    </location>
</feature>
<feature type="transmembrane region" description="Helical" evidence="1">
    <location>
        <begin position="12"/>
        <end position="32"/>
    </location>
</feature>
<proteinExistence type="predicted"/>
<dbReference type="GO" id="GO:0016491">
    <property type="term" value="F:oxidoreductase activity"/>
    <property type="evidence" value="ECO:0007669"/>
    <property type="project" value="UniProtKB-KW"/>
</dbReference>
<dbReference type="Pfam" id="PF00487">
    <property type="entry name" value="FA_desaturase"/>
    <property type="match status" value="1"/>
</dbReference>
<keyword evidence="4" id="KW-1185">Reference proteome</keyword>
<name>A0ABW3FJ97_9HYPH</name>
<dbReference type="RefSeq" id="WP_377213561.1">
    <property type="nucleotide sequence ID" value="NZ_JBHTJV010000025.1"/>
</dbReference>
<keyword evidence="3" id="KW-0560">Oxidoreductase</keyword>
<gene>
    <name evidence="3" type="ORF">ACFQ14_14990</name>
</gene>